<protein>
    <recommendedName>
        <fullName evidence="1">Peptidase C45 hydrolase domain-containing protein</fullName>
    </recommendedName>
</protein>
<dbReference type="EMBL" id="LN606600">
    <property type="protein sequence ID" value="CEF41878.1"/>
    <property type="molecule type" value="Genomic_DNA"/>
</dbReference>
<dbReference type="Gene3D" id="3.60.60.10">
    <property type="entry name" value="Penicillin V Acylase, Chain A"/>
    <property type="match status" value="1"/>
</dbReference>
<dbReference type="InterPro" id="IPR005079">
    <property type="entry name" value="Peptidase_C45_hydrolase"/>
</dbReference>
<dbReference type="PANTHER" id="PTHR34180">
    <property type="entry name" value="PEPTIDASE C45"/>
    <property type="match status" value="1"/>
</dbReference>
<sequence>MSSIIHKKIQGSHFEIGLQLGTIGRDTVQSYLINSPNWKFLMNFRKDPRVADIQRQVEYHFPEYYQELKGMADACDVSLNDLFLWNCRGDIFPISGDGCTTVQVPGTTKLVAHNEDGDPNLYLGCAYVTVSLPQGNSFTCFVYPGSIPGHTFGVNNFKLVSTINNIRSQEIGTGIPRMIITRAILDCSNIENALKLLKKYSRAGAFHMTLSTPVDKHIKSVEFTHTQSSSREINSTSVHSNHLIHEKMFRLPQIITASSYIRQKKSENIIRSSFNNPLDVLWNNSDADFPTFRSCPDDPDFENTLSTAVFDIGDRNVNFRFYDRDKKEALNGVI</sequence>
<dbReference type="InterPro" id="IPR047801">
    <property type="entry name" value="Peptidase_C45"/>
</dbReference>
<dbReference type="PATRIC" id="fig|446692.3.peg.2711"/>
<accession>A0A0U5EXW4</accession>
<dbReference type="GeneID" id="34784924"/>
<dbReference type="KEGG" id="asz:ASN_2597"/>
<evidence type="ECO:0000259" key="1">
    <source>
        <dbReference type="Pfam" id="PF03417"/>
    </source>
</evidence>
<dbReference type="InterPro" id="IPR047794">
    <property type="entry name" value="C45_proenzyme-like"/>
</dbReference>
<evidence type="ECO:0000313" key="3">
    <source>
        <dbReference type="Proteomes" id="UP000056109"/>
    </source>
</evidence>
<evidence type="ECO:0000313" key="2">
    <source>
        <dbReference type="EMBL" id="CEF41878.1"/>
    </source>
</evidence>
<dbReference type="Pfam" id="PF03417">
    <property type="entry name" value="AAT"/>
    <property type="match status" value="1"/>
</dbReference>
<gene>
    <name evidence="2" type="ORF">ASN_2597</name>
</gene>
<dbReference type="NCBIfam" id="NF040521">
    <property type="entry name" value="C45_proenzyme"/>
    <property type="match status" value="1"/>
</dbReference>
<organism evidence="2 3">
    <name type="scientific">Acetobacter senegalensis</name>
    <dbReference type="NCBI Taxonomy" id="446692"/>
    <lineage>
        <taxon>Bacteria</taxon>
        <taxon>Pseudomonadati</taxon>
        <taxon>Pseudomonadota</taxon>
        <taxon>Alphaproteobacteria</taxon>
        <taxon>Acetobacterales</taxon>
        <taxon>Acetobacteraceae</taxon>
        <taxon>Acetobacter</taxon>
    </lineage>
</organism>
<keyword evidence="3" id="KW-1185">Reference proteome</keyword>
<dbReference type="RefSeq" id="WP_082666666.1">
    <property type="nucleotide sequence ID" value="NZ_LN606600.1"/>
</dbReference>
<reference evidence="3" key="1">
    <citation type="submission" date="2014-09" db="EMBL/GenBank/DDBJ databases">
        <authorList>
            <person name="Illeghems K.G."/>
        </authorList>
    </citation>
    <scope>NUCLEOTIDE SEQUENCE [LARGE SCALE GENOMIC DNA]</scope>
    <source>
        <strain evidence="3">108B</strain>
    </source>
</reference>
<dbReference type="PANTHER" id="PTHR34180:SF1">
    <property type="entry name" value="BETA-ALANYL-DOPAMINE_CARCININE HYDROLASE"/>
    <property type="match status" value="1"/>
</dbReference>
<feature type="domain" description="Peptidase C45 hydrolase" evidence="1">
    <location>
        <begin position="108"/>
        <end position="322"/>
    </location>
</feature>
<dbReference type="AlphaFoldDB" id="A0A0U5EXW4"/>
<proteinExistence type="predicted"/>
<dbReference type="Proteomes" id="UP000056109">
    <property type="component" value="Chromosome I"/>
</dbReference>
<name>A0A0U5EXW4_9PROT</name>